<dbReference type="EMBL" id="LWBS01000055">
    <property type="protein sequence ID" value="OAP96346.1"/>
    <property type="molecule type" value="Genomic_DNA"/>
</dbReference>
<reference evidence="1" key="1">
    <citation type="submission" date="2016-04" db="EMBL/GenBank/DDBJ databases">
        <title>Fast-growing isolate from the root nodules of Vavilovia formosa.</title>
        <authorList>
            <person name="Kimeklis A."/>
            <person name="Safronova V."/>
            <person name="Belimov A."/>
            <person name="Andronov E."/>
        </authorList>
    </citation>
    <scope>NUCLEOTIDE SEQUENCE [LARGE SCALE GENOMIC DNA]</scope>
    <source>
        <strain evidence="1">Vaf-46</strain>
    </source>
</reference>
<organism evidence="1">
    <name type="scientific">Rhizobium leguminosarum</name>
    <dbReference type="NCBI Taxonomy" id="384"/>
    <lineage>
        <taxon>Bacteria</taxon>
        <taxon>Pseudomonadati</taxon>
        <taxon>Pseudomonadota</taxon>
        <taxon>Alphaproteobacteria</taxon>
        <taxon>Hyphomicrobiales</taxon>
        <taxon>Rhizobiaceae</taxon>
        <taxon>Rhizobium/Agrobacterium group</taxon>
        <taxon>Rhizobium</taxon>
    </lineage>
</organism>
<proteinExistence type="predicted"/>
<protein>
    <recommendedName>
        <fullName evidence="2">DNA-binding protein</fullName>
    </recommendedName>
</protein>
<evidence type="ECO:0000313" key="1">
    <source>
        <dbReference type="EMBL" id="OAP96346.1"/>
    </source>
</evidence>
<name>A0A179BXI0_RHILE</name>
<dbReference type="AlphaFoldDB" id="A0A179BXI0"/>
<accession>A0A179BXI0</accession>
<evidence type="ECO:0008006" key="2">
    <source>
        <dbReference type="Google" id="ProtNLM"/>
    </source>
</evidence>
<comment type="caution">
    <text evidence="1">The sequence shown here is derived from an EMBL/GenBank/DDBJ whole genome shotgun (WGS) entry which is preliminary data.</text>
</comment>
<sequence>MQAANDNVIEGDLLMGANAIARFLGVTPRQVYRLTYGELVPHFKLGGTVAARKSTLSKWMAEQEAAA</sequence>
<gene>
    <name evidence="1" type="ORF">A4U53_14405</name>
</gene>